<evidence type="ECO:0000256" key="1">
    <source>
        <dbReference type="ARBA" id="ARBA00007150"/>
    </source>
</evidence>
<feature type="transmembrane region" description="Helical" evidence="8">
    <location>
        <begin position="155"/>
        <end position="173"/>
    </location>
</feature>
<feature type="domain" description="Gingipain" evidence="9">
    <location>
        <begin position="277"/>
        <end position="630"/>
    </location>
</feature>
<keyword evidence="4 8" id="KW-0812">Transmembrane</keyword>
<dbReference type="PANTHER" id="PTHR30589">
    <property type="entry name" value="PROLIPOPROTEIN DIACYLGLYCERYL TRANSFERASE"/>
    <property type="match status" value="1"/>
</dbReference>
<dbReference type="InterPro" id="IPR029030">
    <property type="entry name" value="Caspase-like_dom_sf"/>
</dbReference>
<dbReference type="GO" id="GO:0005886">
    <property type="term" value="C:plasma membrane"/>
    <property type="evidence" value="ECO:0007669"/>
    <property type="project" value="InterPro"/>
</dbReference>
<keyword evidence="2" id="KW-1003">Cell membrane</keyword>
<evidence type="ECO:0000256" key="7">
    <source>
        <dbReference type="ARBA" id="ARBA00023136"/>
    </source>
</evidence>
<feature type="transmembrane region" description="Helical" evidence="8">
    <location>
        <begin position="35"/>
        <end position="60"/>
    </location>
</feature>
<keyword evidence="3 10" id="KW-0808">Transferase</keyword>
<proteinExistence type="inferred from homology"/>
<reference evidence="10 11" key="1">
    <citation type="submission" date="2016-10" db="EMBL/GenBank/DDBJ databases">
        <authorList>
            <person name="de Groot N.N."/>
        </authorList>
    </citation>
    <scope>NUCLEOTIDE SEQUENCE [LARGE SCALE GENOMIC DNA]</scope>
    <source>
        <strain evidence="10 11">AA1</strain>
    </source>
</reference>
<feature type="transmembrane region" description="Helical" evidence="8">
    <location>
        <begin position="111"/>
        <end position="135"/>
    </location>
</feature>
<dbReference type="Gene3D" id="3.40.50.10390">
    <property type="entry name" value="Gingipain r, domain 1"/>
    <property type="match status" value="1"/>
</dbReference>
<keyword evidence="5" id="KW-0732">Signal</keyword>
<evidence type="ECO:0000256" key="8">
    <source>
        <dbReference type="SAM" id="Phobius"/>
    </source>
</evidence>
<dbReference type="InterPro" id="IPR001769">
    <property type="entry name" value="Gingipain"/>
</dbReference>
<name>A0A1G5JB28_9BACT</name>
<gene>
    <name evidence="10" type="ORF">SAMN05216233_12742</name>
</gene>
<protein>
    <submittedName>
        <fullName evidence="10">Prolipoprotein diacylglyceryltransferase</fullName>
    </submittedName>
</protein>
<keyword evidence="10" id="KW-0449">Lipoprotein</keyword>
<keyword evidence="6 8" id="KW-1133">Transmembrane helix</keyword>
<dbReference type="EMBL" id="FMUX01000027">
    <property type="protein sequence ID" value="SCY85556.1"/>
    <property type="molecule type" value="Genomic_DNA"/>
</dbReference>
<feature type="transmembrane region" description="Helical" evidence="8">
    <location>
        <begin position="180"/>
        <end position="196"/>
    </location>
</feature>
<dbReference type="InterPro" id="IPR001640">
    <property type="entry name" value="Lgt"/>
</dbReference>
<dbReference type="RefSeq" id="WP_175470054.1">
    <property type="nucleotide sequence ID" value="NZ_FMUX01000027.1"/>
</dbReference>
<keyword evidence="11" id="KW-1185">Reference proteome</keyword>
<evidence type="ECO:0000256" key="6">
    <source>
        <dbReference type="ARBA" id="ARBA00022989"/>
    </source>
</evidence>
<dbReference type="SUPFAM" id="SSF52129">
    <property type="entry name" value="Caspase-like"/>
    <property type="match status" value="1"/>
</dbReference>
<dbReference type="InterPro" id="IPR029031">
    <property type="entry name" value="Gingipain_N_sf"/>
</dbReference>
<evidence type="ECO:0000256" key="3">
    <source>
        <dbReference type="ARBA" id="ARBA00022679"/>
    </source>
</evidence>
<dbReference type="AlphaFoldDB" id="A0A1G5JB28"/>
<sequence>MDFMMNYWFWGIVGLLAGGALGVRNMVKNGCPFPVAVVAATGGLYGGLLGARALYLLIYYPWIFVEDPILVIAFWESTGTWLGGPLAGLLGAALVLRLAKRTVWDNVGSFVPGLVLAHMLCRVGCIVNGCCYGSPTSLPWAVYSDALNSMVHPAALYSLLCEFIVFIILQRLWHIKTARPYLFPAYGMMLSFHRFFTEMLRGSDAAPWIIPGLRAFQTVTVFLFIISFCLFLIVAWRKRGVIASFSLCFTTVAVVLLLRFHHDAYSQFVQESKGTVLVATRTGLTDGLQPWIRQRENQGYKVVVNAWTEQPNPSDISAWIGSFTHGLSCILVAGDCSPDPNSKAPWDIPSNRLENSFGVFVSDALYGDLDGDGVPDVPVGRLPARNANQLEQLAAKSLRYERAGLGESGREVVVWAASDQFFTIAGNTVAQLQQHRELNLDIRLVGPGSSKEKAPETFLTLIKRLPIFSVIAAHGSYRSIVSGSRPVSDPQETNASGLTVEDVLSLRAPSPSGPLFLLSCDSGQFNLDIDKGPSLAEAFLQADGGPSCVIAASGIMAPETNIRFGEALLGAASDMPQTAGVLLVNVQRNMFTGMLAENTAGHHVATLSWHAGEGDEILLYNLIGDPTCRVRM</sequence>
<feature type="transmembrane region" description="Helical" evidence="8">
    <location>
        <begin position="6"/>
        <end position="23"/>
    </location>
</feature>
<dbReference type="Pfam" id="PF01790">
    <property type="entry name" value="LGT"/>
    <property type="match status" value="1"/>
</dbReference>
<evidence type="ECO:0000256" key="5">
    <source>
        <dbReference type="ARBA" id="ARBA00022729"/>
    </source>
</evidence>
<evidence type="ECO:0000313" key="10">
    <source>
        <dbReference type="EMBL" id="SCY85556.1"/>
    </source>
</evidence>
<organism evidence="10 11">
    <name type="scientific">Desulfoluna spongiiphila</name>
    <dbReference type="NCBI Taxonomy" id="419481"/>
    <lineage>
        <taxon>Bacteria</taxon>
        <taxon>Pseudomonadati</taxon>
        <taxon>Thermodesulfobacteriota</taxon>
        <taxon>Desulfobacteria</taxon>
        <taxon>Desulfobacterales</taxon>
        <taxon>Desulfolunaceae</taxon>
        <taxon>Desulfoluna</taxon>
    </lineage>
</organism>
<evidence type="ECO:0000259" key="9">
    <source>
        <dbReference type="Pfam" id="PF01364"/>
    </source>
</evidence>
<dbReference type="GO" id="GO:0008234">
    <property type="term" value="F:cysteine-type peptidase activity"/>
    <property type="evidence" value="ECO:0007669"/>
    <property type="project" value="InterPro"/>
</dbReference>
<comment type="similarity">
    <text evidence="1">Belongs to the Lgt family.</text>
</comment>
<dbReference type="Proteomes" id="UP000198870">
    <property type="component" value="Unassembled WGS sequence"/>
</dbReference>
<accession>A0A1G5JB28</accession>
<dbReference type="STRING" id="419481.SAMN05216233_12742"/>
<evidence type="ECO:0000256" key="2">
    <source>
        <dbReference type="ARBA" id="ARBA00022475"/>
    </source>
</evidence>
<feature type="transmembrane region" description="Helical" evidence="8">
    <location>
        <begin position="216"/>
        <end position="234"/>
    </location>
</feature>
<evidence type="ECO:0000313" key="11">
    <source>
        <dbReference type="Proteomes" id="UP000198870"/>
    </source>
</evidence>
<evidence type="ECO:0000256" key="4">
    <source>
        <dbReference type="ARBA" id="ARBA00022692"/>
    </source>
</evidence>
<feature type="transmembrane region" description="Helical" evidence="8">
    <location>
        <begin position="80"/>
        <end position="99"/>
    </location>
</feature>
<dbReference type="Pfam" id="PF01364">
    <property type="entry name" value="Peptidase_C25"/>
    <property type="match status" value="1"/>
</dbReference>
<feature type="transmembrane region" description="Helical" evidence="8">
    <location>
        <begin position="241"/>
        <end position="260"/>
    </location>
</feature>
<dbReference type="Gene3D" id="3.40.50.1460">
    <property type="match status" value="1"/>
</dbReference>
<keyword evidence="7 8" id="KW-0472">Membrane</keyword>
<dbReference type="GO" id="GO:0008961">
    <property type="term" value="F:phosphatidylglycerol-prolipoprotein diacylglyceryl transferase activity"/>
    <property type="evidence" value="ECO:0007669"/>
    <property type="project" value="InterPro"/>
</dbReference>
<dbReference type="PANTHER" id="PTHR30589:SF0">
    <property type="entry name" value="PHOSPHATIDYLGLYCEROL--PROLIPOPROTEIN DIACYLGLYCERYL TRANSFERASE"/>
    <property type="match status" value="1"/>
</dbReference>
<dbReference type="GO" id="GO:0006508">
    <property type="term" value="P:proteolysis"/>
    <property type="evidence" value="ECO:0007669"/>
    <property type="project" value="InterPro"/>
</dbReference>
<dbReference type="GO" id="GO:0042158">
    <property type="term" value="P:lipoprotein biosynthetic process"/>
    <property type="evidence" value="ECO:0007669"/>
    <property type="project" value="InterPro"/>
</dbReference>